<evidence type="ECO:0000256" key="1">
    <source>
        <dbReference type="SAM" id="Phobius"/>
    </source>
</evidence>
<feature type="transmembrane region" description="Helical" evidence="1">
    <location>
        <begin position="57"/>
        <end position="75"/>
    </location>
</feature>
<gene>
    <name evidence="2" type="ORF">ACFS27_27985</name>
</gene>
<keyword evidence="1" id="KW-0812">Transmembrane</keyword>
<protein>
    <submittedName>
        <fullName evidence="2">Uncharacterized protein</fullName>
    </submittedName>
</protein>
<organism evidence="2 3">
    <name type="scientific">Promicromonospora vindobonensis</name>
    <dbReference type="NCBI Taxonomy" id="195748"/>
    <lineage>
        <taxon>Bacteria</taxon>
        <taxon>Bacillati</taxon>
        <taxon>Actinomycetota</taxon>
        <taxon>Actinomycetes</taxon>
        <taxon>Micrococcales</taxon>
        <taxon>Promicromonosporaceae</taxon>
        <taxon>Promicromonospora</taxon>
    </lineage>
</organism>
<name>A0ABW5W5E5_9MICO</name>
<accession>A0ABW5W5E5</accession>
<comment type="caution">
    <text evidence="2">The sequence shown here is derived from an EMBL/GenBank/DDBJ whole genome shotgun (WGS) entry which is preliminary data.</text>
</comment>
<proteinExistence type="predicted"/>
<evidence type="ECO:0000313" key="2">
    <source>
        <dbReference type="EMBL" id="MFD2797426.1"/>
    </source>
</evidence>
<dbReference type="EMBL" id="JBHUOG010000002">
    <property type="protein sequence ID" value="MFD2797426.1"/>
    <property type="molecule type" value="Genomic_DNA"/>
</dbReference>
<keyword evidence="3" id="KW-1185">Reference proteome</keyword>
<feature type="transmembrane region" description="Helical" evidence="1">
    <location>
        <begin position="81"/>
        <end position="104"/>
    </location>
</feature>
<dbReference type="Proteomes" id="UP001597479">
    <property type="component" value="Unassembled WGS sequence"/>
</dbReference>
<dbReference type="RefSeq" id="WP_377190434.1">
    <property type="nucleotide sequence ID" value="NZ_JBHUOG010000002.1"/>
</dbReference>
<evidence type="ECO:0000313" key="3">
    <source>
        <dbReference type="Proteomes" id="UP001597479"/>
    </source>
</evidence>
<keyword evidence="1" id="KW-0472">Membrane</keyword>
<sequence length="210" mass="22059">MAQVNWLTKGERSGTTLITAPGTPAGVESGVERLDAALDGFTGPIPGWFRAFEKLGFWWYPICAVVGVLLVLLLVDPADAVRIASGMAISLVLAYLGAFALNVAAKAQARGRGHASSQQAIAEVDPLARIAPTGARALSDAVLGRDAGLEDQVHTLLWRSVKTTTADGAAASEELQALLARTAPEHAAGRAADAERLEQQIKRLKEDGKI</sequence>
<keyword evidence="1" id="KW-1133">Transmembrane helix</keyword>
<reference evidence="3" key="1">
    <citation type="journal article" date="2019" name="Int. J. Syst. Evol. Microbiol.">
        <title>The Global Catalogue of Microorganisms (GCM) 10K type strain sequencing project: providing services to taxonomists for standard genome sequencing and annotation.</title>
        <authorList>
            <consortium name="The Broad Institute Genomics Platform"/>
            <consortium name="The Broad Institute Genome Sequencing Center for Infectious Disease"/>
            <person name="Wu L."/>
            <person name="Ma J."/>
        </authorList>
    </citation>
    <scope>NUCLEOTIDE SEQUENCE [LARGE SCALE GENOMIC DNA]</scope>
    <source>
        <strain evidence="3">CCM 7044</strain>
    </source>
</reference>